<dbReference type="SMART" id="SM00382">
    <property type="entry name" value="AAA"/>
    <property type="match status" value="2"/>
</dbReference>
<dbReference type="SUPFAM" id="SSF52540">
    <property type="entry name" value="P-loop containing nucleoside triphosphate hydrolases"/>
    <property type="match status" value="2"/>
</dbReference>
<dbReference type="InterPro" id="IPR051309">
    <property type="entry name" value="ABCF_ATPase"/>
</dbReference>
<proteinExistence type="predicted"/>
<keyword evidence="2" id="KW-0067">ATP-binding</keyword>
<evidence type="ECO:0000256" key="2">
    <source>
        <dbReference type="ARBA" id="ARBA00022840"/>
    </source>
</evidence>
<gene>
    <name evidence="5" type="primary">abc-f</name>
    <name evidence="5" type="ORF">E4665_17540</name>
</gene>
<dbReference type="InterPro" id="IPR017871">
    <property type="entry name" value="ABC_transporter-like_CS"/>
</dbReference>
<evidence type="ECO:0000256" key="3">
    <source>
        <dbReference type="SAM" id="MobiDB-lite"/>
    </source>
</evidence>
<dbReference type="Gene3D" id="3.40.50.300">
    <property type="entry name" value="P-loop containing nucleotide triphosphate hydrolases"/>
    <property type="match status" value="2"/>
</dbReference>
<dbReference type="GO" id="GO:0005524">
    <property type="term" value="F:ATP binding"/>
    <property type="evidence" value="ECO:0007669"/>
    <property type="project" value="UniProtKB-KW"/>
</dbReference>
<protein>
    <submittedName>
        <fullName evidence="5">ABC-F type ribosomal protection protein</fullName>
    </submittedName>
</protein>
<dbReference type="InterPro" id="IPR003593">
    <property type="entry name" value="AAA+_ATPase"/>
</dbReference>
<keyword evidence="1" id="KW-0547">Nucleotide-binding</keyword>
<dbReference type="PROSITE" id="PS00211">
    <property type="entry name" value="ABC_TRANSPORTER_1"/>
    <property type="match status" value="1"/>
</dbReference>
<feature type="domain" description="ABC transporter" evidence="4">
    <location>
        <begin position="4"/>
        <end position="215"/>
    </location>
</feature>
<dbReference type="PROSITE" id="PS50893">
    <property type="entry name" value="ABC_TRANSPORTER_2"/>
    <property type="match status" value="2"/>
</dbReference>
<accession>A0A4Z0GGN3</accession>
<dbReference type="NCBIfam" id="NF000355">
    <property type="entry name" value="ribo_prot_ABC_F"/>
    <property type="match status" value="1"/>
</dbReference>
<dbReference type="PANTHER" id="PTHR42855:SF2">
    <property type="entry name" value="DRUG RESISTANCE ABC TRANSPORTER,ATP-BINDING PROTEIN"/>
    <property type="match status" value="1"/>
</dbReference>
<dbReference type="GO" id="GO:0016887">
    <property type="term" value="F:ATP hydrolysis activity"/>
    <property type="evidence" value="ECO:0007669"/>
    <property type="project" value="InterPro"/>
</dbReference>
<feature type="domain" description="ABC transporter" evidence="4">
    <location>
        <begin position="315"/>
        <end position="502"/>
    </location>
</feature>
<evidence type="ECO:0000313" key="6">
    <source>
        <dbReference type="Proteomes" id="UP000298347"/>
    </source>
</evidence>
<keyword evidence="6" id="KW-1185">Reference proteome</keyword>
<dbReference type="Proteomes" id="UP000298347">
    <property type="component" value="Unassembled WGS sequence"/>
</dbReference>
<feature type="region of interest" description="Disordered" evidence="3">
    <location>
        <begin position="229"/>
        <end position="258"/>
    </location>
</feature>
<dbReference type="CDD" id="cd03221">
    <property type="entry name" value="ABCF_EF-3"/>
    <property type="match status" value="2"/>
</dbReference>
<comment type="caution">
    <text evidence="5">The sequence shown here is derived from an EMBL/GenBank/DDBJ whole genome shotgun (WGS) entry which is preliminary data.</text>
</comment>
<evidence type="ECO:0000313" key="5">
    <source>
        <dbReference type="EMBL" id="TGA95766.1"/>
    </source>
</evidence>
<evidence type="ECO:0000259" key="4">
    <source>
        <dbReference type="PROSITE" id="PS50893"/>
    </source>
</evidence>
<dbReference type="PANTHER" id="PTHR42855">
    <property type="entry name" value="ABC TRANSPORTER ATP-BINDING SUBUNIT"/>
    <property type="match status" value="1"/>
</dbReference>
<organism evidence="5 6">
    <name type="scientific">Sporolactobacillus shoreae</name>
    <dbReference type="NCBI Taxonomy" id="1465501"/>
    <lineage>
        <taxon>Bacteria</taxon>
        <taxon>Bacillati</taxon>
        <taxon>Bacillota</taxon>
        <taxon>Bacilli</taxon>
        <taxon>Bacillales</taxon>
        <taxon>Sporolactobacillaceae</taxon>
        <taxon>Sporolactobacillus</taxon>
    </lineage>
</organism>
<dbReference type="EMBL" id="SRJD01000039">
    <property type="protein sequence ID" value="TGA95766.1"/>
    <property type="molecule type" value="Genomic_DNA"/>
</dbReference>
<name>A0A4Z0GGN3_9BACL</name>
<dbReference type="InterPro" id="IPR003439">
    <property type="entry name" value="ABC_transporter-like_ATP-bd"/>
</dbReference>
<reference evidence="5 6" key="1">
    <citation type="journal article" date="2015" name="Int. J. Syst. Evol. Microbiol.">
        <title>Sporolactobacillus shoreae sp. nov. and Sporolactobacillus spathodeae sp. nov., two spore-forming lactic acid bacteria isolated from tree barks in Thailand.</title>
        <authorList>
            <person name="Thamacharoensuk T."/>
            <person name="Kitahara M."/>
            <person name="Ohkuma M."/>
            <person name="Thongchul N."/>
            <person name="Tanasupawat S."/>
        </authorList>
    </citation>
    <scope>NUCLEOTIDE SEQUENCE [LARGE SCALE GENOMIC DNA]</scope>
    <source>
        <strain evidence="5 6">BK92</strain>
    </source>
</reference>
<dbReference type="RefSeq" id="WP_135350096.1">
    <property type="nucleotide sequence ID" value="NZ_SRJD01000039.1"/>
</dbReference>
<dbReference type="InterPro" id="IPR027417">
    <property type="entry name" value="P-loop_NTPase"/>
</dbReference>
<evidence type="ECO:0000256" key="1">
    <source>
        <dbReference type="ARBA" id="ARBA00022741"/>
    </source>
</evidence>
<dbReference type="AlphaFoldDB" id="A0A4Z0GGN3"/>
<dbReference type="OrthoDB" id="9762369at2"/>
<sequence length="504" mass="57491">MGTLQIRNLTFRYTNMEKPLFDNVTLKIDESWRLGLIGRNGRGKTTLLRLLQNQLTYSGTIETNLDFSYFPQPIQDPAQMTLNVAADLGQVADYETWKIERELARLHVDSGVLYRPFNTLSPGEQTKVLLAGMFADDTHFQLIDEPTNHLDQMGRTTVADYLRQKTGFILVSHDRHFLNQIIDHVISIDRANIAVYSGNYETWYTAKTRQDTLEQRENDQLKSEIKRLEKTAQQKEQWSNKAERGKYAGGKRKDSSDIDRGFVGHRAAKVMKRSVTLEKRTNNALNDKKKLLNNLEDMAALTLPYQEARTDQTLVTVADLVLQHNQEALNQPLSFTVKTGDRIALIGPNGAGKSTLIHALLDGQQSPLIRSGSAHIHNGVRVSYLPQDFANLSGTIKNFASEHEVAFDMLLATLRKLGFERQLFNDRIENMSMGQKRKLALARSLCESAQLYIWDEPLNYLDVITREQVQQVISEVRPTLLLVDHDRDFVNAVTTMKIRLEHIR</sequence>
<dbReference type="Pfam" id="PF00005">
    <property type="entry name" value="ABC_tran"/>
    <property type="match status" value="2"/>
</dbReference>
<feature type="compositionally biased region" description="Basic and acidic residues" evidence="3">
    <location>
        <begin position="241"/>
        <end position="258"/>
    </location>
</feature>